<organism evidence="1 2">
    <name type="scientific">Trichobilharzia regenti</name>
    <name type="common">Nasal bird schistosome</name>
    <dbReference type="NCBI Taxonomy" id="157069"/>
    <lineage>
        <taxon>Eukaryota</taxon>
        <taxon>Metazoa</taxon>
        <taxon>Spiralia</taxon>
        <taxon>Lophotrochozoa</taxon>
        <taxon>Platyhelminthes</taxon>
        <taxon>Trematoda</taxon>
        <taxon>Digenea</taxon>
        <taxon>Strigeidida</taxon>
        <taxon>Schistosomatoidea</taxon>
        <taxon>Schistosomatidae</taxon>
        <taxon>Trichobilharzia</taxon>
    </lineage>
</organism>
<protein>
    <submittedName>
        <fullName evidence="2">Uncharacterized protein</fullName>
    </submittedName>
</protein>
<dbReference type="PANTHER" id="PTHR28457:SF1">
    <property type="entry name" value="CILIA- AND FLAGELLA-ASSOCIATED PROTEIN 119"/>
    <property type="match status" value="1"/>
</dbReference>
<reference evidence="1" key="1">
    <citation type="submission" date="2022-06" db="EMBL/GenBank/DDBJ databases">
        <authorList>
            <person name="Berger JAMES D."/>
            <person name="Berger JAMES D."/>
        </authorList>
    </citation>
    <scope>NUCLEOTIDE SEQUENCE [LARGE SCALE GENOMIC DNA]</scope>
</reference>
<evidence type="ECO:0000313" key="1">
    <source>
        <dbReference type="Proteomes" id="UP000050795"/>
    </source>
</evidence>
<evidence type="ECO:0000313" key="2">
    <source>
        <dbReference type="WBParaSite" id="TREG1_53560.1"/>
    </source>
</evidence>
<sequence length="189" mass="21551">MSGFCDNLVFENSIQGFEKKAILQALTDIGLLNNERISLELTNQAVNFAKTEDFNFSQLCGLVSVINRILKEISSSPHENIRSILNVTDKMMTSYSIQRPPHYIELFSISNSTKSIDFFVDVLFRHWKLYKFALAPTARLVPLLIYDGNDYESQEVDLKPSGTDLLYAILKHALEDQIEANKSKTIIRQ</sequence>
<dbReference type="AlphaFoldDB" id="A0AA85JVF2"/>
<accession>A0AA85JVF2</accession>
<dbReference type="WBParaSite" id="TREG1_53560.1">
    <property type="protein sequence ID" value="TREG1_53560.1"/>
    <property type="gene ID" value="TREG1_53560"/>
</dbReference>
<dbReference type="Proteomes" id="UP000050795">
    <property type="component" value="Unassembled WGS sequence"/>
</dbReference>
<proteinExistence type="predicted"/>
<dbReference type="Pfam" id="PF14769">
    <property type="entry name" value="CLAMP"/>
    <property type="match status" value="1"/>
</dbReference>
<name>A0AA85JVF2_TRIRE</name>
<reference evidence="2" key="2">
    <citation type="submission" date="2023-11" db="UniProtKB">
        <authorList>
            <consortium name="WormBaseParasite"/>
        </authorList>
    </citation>
    <scope>IDENTIFICATION</scope>
</reference>
<keyword evidence="1" id="KW-1185">Reference proteome</keyword>
<dbReference type="PANTHER" id="PTHR28457">
    <property type="entry name" value="COILED-COIL DOMAIN-CONTAINING PROTEIN 189"/>
    <property type="match status" value="1"/>
</dbReference>
<dbReference type="InterPro" id="IPR032727">
    <property type="entry name" value="CLAMP"/>
</dbReference>